<dbReference type="eggNOG" id="COG4932">
    <property type="taxonomic scope" value="Bacteria"/>
</dbReference>
<dbReference type="Gene3D" id="2.60.40.10">
    <property type="entry name" value="Immunoglobulins"/>
    <property type="match status" value="1"/>
</dbReference>
<name>A0A098LG15_9BACT</name>
<feature type="domain" description="Secretion system C-terminal sorting" evidence="1">
    <location>
        <begin position="841"/>
        <end position="910"/>
    </location>
</feature>
<organism evidence="2 3">
    <name type="scientific">Sporocytophaga myxococcoides</name>
    <dbReference type="NCBI Taxonomy" id="153721"/>
    <lineage>
        <taxon>Bacteria</taxon>
        <taxon>Pseudomonadati</taxon>
        <taxon>Bacteroidota</taxon>
        <taxon>Cytophagia</taxon>
        <taxon>Cytophagales</taxon>
        <taxon>Cytophagaceae</taxon>
        <taxon>Sporocytophaga</taxon>
    </lineage>
</organism>
<dbReference type="InterPro" id="IPR013783">
    <property type="entry name" value="Ig-like_fold"/>
</dbReference>
<comment type="caution">
    <text evidence="2">The sequence shown here is derived from an EMBL/GenBank/DDBJ whole genome shotgun (WGS) entry which is preliminary data.</text>
</comment>
<evidence type="ECO:0000313" key="3">
    <source>
        <dbReference type="Proteomes" id="UP000030185"/>
    </source>
</evidence>
<dbReference type="STRING" id="153721.MYP_2633"/>
<dbReference type="InterPro" id="IPR026444">
    <property type="entry name" value="Secre_tail"/>
</dbReference>
<dbReference type="NCBIfam" id="TIGR04183">
    <property type="entry name" value="Por_Secre_tail"/>
    <property type="match status" value="1"/>
</dbReference>
<dbReference type="EMBL" id="BBLT01000005">
    <property type="protein sequence ID" value="GAL85404.1"/>
    <property type="molecule type" value="Genomic_DNA"/>
</dbReference>
<evidence type="ECO:0000313" key="2">
    <source>
        <dbReference type="EMBL" id="GAL85404.1"/>
    </source>
</evidence>
<reference evidence="2 3" key="1">
    <citation type="submission" date="2014-09" db="EMBL/GenBank/DDBJ databases">
        <title>Sporocytophaga myxococcoides PG-01 genome sequencing.</title>
        <authorList>
            <person name="Liu L."/>
            <person name="Gao P.J."/>
            <person name="Chen G.J."/>
            <person name="Wang L.S."/>
        </authorList>
    </citation>
    <scope>NUCLEOTIDE SEQUENCE [LARGE SCALE GENOMIC DNA]</scope>
    <source>
        <strain evidence="2 3">PG-01</strain>
    </source>
</reference>
<keyword evidence="3" id="KW-1185">Reference proteome</keyword>
<dbReference type="AlphaFoldDB" id="A0A098LG15"/>
<dbReference type="Pfam" id="PF18962">
    <property type="entry name" value="Por_Secre_tail"/>
    <property type="match status" value="1"/>
</dbReference>
<sequence>MPGNSLLFLTLTLAINVIVQFPVYAQFPFIQRKTWDGPYDIKMIGAPNLEAVYLDPAQAALSKIKADSLIKHSTMLMSGKMLNINNVYKEGNPFVKLSGLTSQAAHCPDVNSPCTIGITTQNPNSSCPVRYGSPVKLADVFVSMTYADYDNDLTTFSSSMAELEMSPCSEIEAAYLYWTGSLKGSNNNITLYTPTKSYNGSGDVFNTNSSTYPIVKFKIPGGNYVNVTAPAANVRIDAKRYLCVADVTNLVQGVGSGQFWVGNIQSYPNESSGGSCSGWVLTVVFRSPLSPPRLISLWDGLESVDKGNSQKFVLSGLQAPATNNFKSYVGFAVLDGENLAAQIGKVAPEGLGFQTDNGGTPFDINPYKTDQPLYKLWTSNGYPANSNGADNKDGCNTPLFDANWASVYDGISSSHISSYSEKNGKNGNEIIRLPSNPNTLGLDAHHIKLPDGAVAPGATQATLTVNAGPQGSTNPFLAYIAIERLQPKLIMTKSADKNSTGLNSDVTYLLRIKNEGNDKSLGGDIIYDTLDIATDFVAGSLMSSSYVNGIPTSPAGITLLSSADNRLRLSVTQIINPGDSIDISFKVRIKDYASGIDLWDVKCKRSITNTAYIDYKTISSGVLQSKSNANDCGIGSETKVLIFDAQLGNSQIKKLGPFDASAYMTEEVIKHLRLALISDGVNPADIMDYDLRDEFYNRLKSGEAFDPSASGIKFFAVRDYVDSGNCQEIYEISYSFSILPVIFLSFHGQHENGGNTLFWSTLSEINNDRFIIERSSNGKDFEPVGVVKGIGNTSSINEYYFSDSEVNAEGYYYRIRQVDVNGMFMYSSVIQIKSNVLHWEIYPNPNNGKFFVKFLSESFDHLEISDATGKVIMVFDSITPSEISIGGVESGIYFVRFYTTNTVYVKKILVY</sequence>
<proteinExistence type="predicted"/>
<accession>A0A098LG15</accession>
<gene>
    <name evidence="2" type="ORF">MYP_2633</name>
</gene>
<dbReference type="eggNOG" id="COG4886">
    <property type="taxonomic scope" value="Bacteria"/>
</dbReference>
<protein>
    <recommendedName>
        <fullName evidence="1">Secretion system C-terminal sorting domain-containing protein</fullName>
    </recommendedName>
</protein>
<evidence type="ECO:0000259" key="1">
    <source>
        <dbReference type="Pfam" id="PF18962"/>
    </source>
</evidence>
<dbReference type="Proteomes" id="UP000030185">
    <property type="component" value="Unassembled WGS sequence"/>
</dbReference>